<dbReference type="InterPro" id="IPR011059">
    <property type="entry name" value="Metal-dep_hydrolase_composite"/>
</dbReference>
<dbReference type="PANTHER" id="PTHR43135:SF3">
    <property type="entry name" value="ALPHA-D-RIBOSE 1-METHYLPHOSPHONATE 5-TRIPHOSPHATE DIPHOSPHATASE"/>
    <property type="match status" value="1"/>
</dbReference>
<dbReference type="Proteomes" id="UP000321933">
    <property type="component" value="Unassembled WGS sequence"/>
</dbReference>
<feature type="region of interest" description="Disordered" evidence="1">
    <location>
        <begin position="449"/>
        <end position="470"/>
    </location>
</feature>
<dbReference type="RefSeq" id="WP_148062240.1">
    <property type="nucleotide sequence ID" value="NZ_VRYZ01000001.1"/>
</dbReference>
<dbReference type="Gene3D" id="3.40.50.10910">
    <property type="entry name" value="Amidohydrolase"/>
    <property type="match status" value="1"/>
</dbReference>
<dbReference type="Gene3D" id="3.30.110.90">
    <property type="entry name" value="Amidohydrolase"/>
    <property type="match status" value="1"/>
</dbReference>
<dbReference type="InterPro" id="IPR051781">
    <property type="entry name" value="Metallo-dep_Hydrolase"/>
</dbReference>
<dbReference type="Gene3D" id="2.30.40.10">
    <property type="entry name" value="Urease, subunit C, domain 1"/>
    <property type="match status" value="1"/>
</dbReference>
<evidence type="ECO:0000259" key="3">
    <source>
        <dbReference type="Pfam" id="PF01979"/>
    </source>
</evidence>
<dbReference type="AlphaFoldDB" id="A0A5C9A301"/>
<reference evidence="4 5" key="1">
    <citation type="submission" date="2019-08" db="EMBL/GenBank/DDBJ databases">
        <title>Parahaliea maris sp. nov., isolated from the surface seawater.</title>
        <authorList>
            <person name="Liu Y."/>
        </authorList>
    </citation>
    <scope>NUCLEOTIDE SEQUENCE [LARGE SCALE GENOMIC DNA]</scope>
    <source>
        <strain evidence="4 5">S2-26</strain>
    </source>
</reference>
<feature type="signal peptide" evidence="2">
    <location>
        <begin position="1"/>
        <end position="33"/>
    </location>
</feature>
<dbReference type="Gene3D" id="1.20.58.520">
    <property type="entry name" value="Amidohydrolase"/>
    <property type="match status" value="1"/>
</dbReference>
<dbReference type="OrthoDB" id="9807210at2"/>
<dbReference type="InterPro" id="IPR006680">
    <property type="entry name" value="Amidohydro-rel"/>
</dbReference>
<name>A0A5C9A301_9GAMM</name>
<dbReference type="GO" id="GO:0016810">
    <property type="term" value="F:hydrolase activity, acting on carbon-nitrogen (but not peptide) bonds"/>
    <property type="evidence" value="ECO:0007669"/>
    <property type="project" value="InterPro"/>
</dbReference>
<keyword evidence="4" id="KW-0378">Hydrolase</keyword>
<evidence type="ECO:0000256" key="2">
    <source>
        <dbReference type="SAM" id="SignalP"/>
    </source>
</evidence>
<dbReference type="Pfam" id="PF01979">
    <property type="entry name" value="Amidohydro_1"/>
    <property type="match status" value="1"/>
</dbReference>
<gene>
    <name evidence="4" type="ORF">FVW59_00215</name>
</gene>
<feature type="chain" id="PRO_5022795396" evidence="2">
    <location>
        <begin position="34"/>
        <end position="470"/>
    </location>
</feature>
<dbReference type="PANTHER" id="PTHR43135">
    <property type="entry name" value="ALPHA-D-RIBOSE 1-METHYLPHOSPHONATE 5-TRIPHOSPHATE DIPHOSPHATASE"/>
    <property type="match status" value="1"/>
</dbReference>
<proteinExistence type="predicted"/>
<dbReference type="EMBL" id="VRYZ01000001">
    <property type="protein sequence ID" value="TXS94384.1"/>
    <property type="molecule type" value="Genomic_DNA"/>
</dbReference>
<accession>A0A5C9A301</accession>
<evidence type="ECO:0000313" key="5">
    <source>
        <dbReference type="Proteomes" id="UP000321933"/>
    </source>
</evidence>
<dbReference type="SUPFAM" id="SSF51338">
    <property type="entry name" value="Composite domain of metallo-dependent hydrolases"/>
    <property type="match status" value="1"/>
</dbReference>
<comment type="caution">
    <text evidence="4">The sequence shown here is derived from an EMBL/GenBank/DDBJ whole genome shotgun (WGS) entry which is preliminary data.</text>
</comment>
<protein>
    <submittedName>
        <fullName evidence="4">Amidohydrolase family protein</fullName>
    </submittedName>
</protein>
<organism evidence="4 5">
    <name type="scientific">Parahaliea aestuarii</name>
    <dbReference type="NCBI Taxonomy" id="1852021"/>
    <lineage>
        <taxon>Bacteria</taxon>
        <taxon>Pseudomonadati</taxon>
        <taxon>Pseudomonadota</taxon>
        <taxon>Gammaproteobacteria</taxon>
        <taxon>Cellvibrionales</taxon>
        <taxon>Halieaceae</taxon>
        <taxon>Parahaliea</taxon>
    </lineage>
</organism>
<evidence type="ECO:0000256" key="1">
    <source>
        <dbReference type="SAM" id="MobiDB-lite"/>
    </source>
</evidence>
<dbReference type="SUPFAM" id="SSF51556">
    <property type="entry name" value="Metallo-dependent hydrolases"/>
    <property type="match status" value="1"/>
</dbReference>
<evidence type="ECO:0000313" key="4">
    <source>
        <dbReference type="EMBL" id="TXS94384.1"/>
    </source>
</evidence>
<feature type="domain" description="Amidohydrolase-related" evidence="3">
    <location>
        <begin position="97"/>
        <end position="431"/>
    </location>
</feature>
<keyword evidence="5" id="KW-1185">Reference proteome</keyword>
<dbReference type="InterPro" id="IPR032466">
    <property type="entry name" value="Metal_Hydrolase"/>
</dbReference>
<sequence length="470" mass="49763">MRDVFSQPTGTGLRRALATATLLLATGAQLAGAAEADTEVKAQLYTHLNLIDGSGAPLQRDRAMLVEDGRISAIVSSAEATALVDEGVEVIDGAGGYALPGLIDTHVHLATSPEDEEPLVLLRRQLYGGVTSVRDMAGDVRVLALLARDTRLDRIAGPDVYYVALMAGESFFQDPRPASAARGEVPGAVPWMQAITADTDMPLAVARAKGTWATAIKIYANLPAAEVSRITAEAHRQGMLVWAHSSVFPASPGEVVAAGVDVISHVCRLAFETTDGVPEIYHHGAEPDYASIDPADRRITAVFDDMAARGTILDATIGLYGKAEALFNADQDNARKSYPGCPLSFAGRLVQVAREHGVDVATGTDFVNAREHPWPALYGELDALVEEAGMSPLQVIHSATAVGARALGIDSDTGTLEVGKRADFLLLREDPSVNLKALQSLQLTVKHGVPYPREDYQPDAAPTGAGLDNH</sequence>
<keyword evidence="2" id="KW-0732">Signal</keyword>